<dbReference type="InterPro" id="IPR050739">
    <property type="entry name" value="MFP"/>
</dbReference>
<dbReference type="Proteomes" id="UP000031599">
    <property type="component" value="Unassembled WGS sequence"/>
</dbReference>
<organism evidence="8 9">
    <name type="scientific">Enhygromyxa salina</name>
    <dbReference type="NCBI Taxonomy" id="215803"/>
    <lineage>
        <taxon>Bacteria</taxon>
        <taxon>Pseudomonadati</taxon>
        <taxon>Myxococcota</taxon>
        <taxon>Polyangia</taxon>
        <taxon>Nannocystales</taxon>
        <taxon>Nannocystaceae</taxon>
        <taxon>Enhygromyxa</taxon>
    </lineage>
</organism>
<comment type="subcellular location">
    <subcellularLocation>
        <location evidence="1">Membrane</location>
        <topology evidence="1">Single-pass membrane protein</topology>
    </subcellularLocation>
</comment>
<gene>
    <name evidence="8" type="ORF">DB30_04614</name>
</gene>
<protein>
    <submittedName>
        <fullName evidence="8">Putative hemolysin secretion protein</fullName>
    </submittedName>
</protein>
<dbReference type="PANTHER" id="PTHR30386:SF26">
    <property type="entry name" value="TRANSPORT PROTEIN COMB"/>
    <property type="match status" value="1"/>
</dbReference>
<evidence type="ECO:0000256" key="5">
    <source>
        <dbReference type="SAM" id="Coils"/>
    </source>
</evidence>
<proteinExistence type="predicted"/>
<feature type="transmembrane region" description="Helical" evidence="6">
    <location>
        <begin position="36"/>
        <end position="55"/>
    </location>
</feature>
<keyword evidence="4 6" id="KW-0472">Membrane</keyword>
<accession>A0A0C1ZNU2</accession>
<evidence type="ECO:0000256" key="1">
    <source>
        <dbReference type="ARBA" id="ARBA00004167"/>
    </source>
</evidence>
<dbReference type="EMBL" id="JMCC02000004">
    <property type="protein sequence ID" value="KIG19149.1"/>
    <property type="molecule type" value="Genomic_DNA"/>
</dbReference>
<feature type="coiled-coil region" evidence="5">
    <location>
        <begin position="197"/>
        <end position="248"/>
    </location>
</feature>
<dbReference type="Pfam" id="PF26002">
    <property type="entry name" value="Beta-barrel_AprE"/>
    <property type="match status" value="1"/>
</dbReference>
<keyword evidence="2 6" id="KW-0812">Transmembrane</keyword>
<comment type="caution">
    <text evidence="8">The sequence shown here is derived from an EMBL/GenBank/DDBJ whole genome shotgun (WGS) entry which is preliminary data.</text>
</comment>
<keyword evidence="3 6" id="KW-1133">Transmembrane helix</keyword>
<evidence type="ECO:0000313" key="9">
    <source>
        <dbReference type="Proteomes" id="UP000031599"/>
    </source>
</evidence>
<sequence>MADESQGETSERTRERIGGAAFEDFIGTVPGAVLRWGNTVLLAVFLALVVAAWLLEYPDVVAAPVTVTSQTPPAPVVARTSGRLAQLWVEDGELVQRGQWLAVIDNPARSEDLRVVAELLEALADQLEAPERFDAAAHSLGAPLELGELDVEYAELVSAWLELRAFVDDPYFDDSDAGLVDQLDTSDALAGRIRRQRGALVEDLEQARREAKAATRLAEEGVVASREVEAAEATVRARERALEAADVEILRSKIDQVGFGRNRAELGFHLRDRRRALIREVHDSYANLARAHERWRRAYLLVAPTAGRVSLARIWATQQWVSADEAVINVLPEAETLVGRATMPQLNSGKVAVGQRVLLKLDGYPYREHGVVEGRVGSVSAVASEGVYLVNVELPDGLRTTHGQTLELRHGMGGTAEIVTAERRLLERMFIQLYGLVRSG</sequence>
<dbReference type="PANTHER" id="PTHR30386">
    <property type="entry name" value="MEMBRANE FUSION SUBUNIT OF EMRAB-TOLC MULTIDRUG EFFLUX PUMP"/>
    <property type="match status" value="1"/>
</dbReference>
<keyword evidence="5" id="KW-0175">Coiled coil</keyword>
<dbReference type="PRINTS" id="PR01490">
    <property type="entry name" value="RTXTOXIND"/>
</dbReference>
<dbReference type="InterPro" id="IPR058982">
    <property type="entry name" value="Beta-barrel_AprE"/>
</dbReference>
<evidence type="ECO:0000256" key="4">
    <source>
        <dbReference type="ARBA" id="ARBA00023136"/>
    </source>
</evidence>
<evidence type="ECO:0000259" key="7">
    <source>
        <dbReference type="Pfam" id="PF26002"/>
    </source>
</evidence>
<evidence type="ECO:0000256" key="3">
    <source>
        <dbReference type="ARBA" id="ARBA00022989"/>
    </source>
</evidence>
<dbReference type="Gene3D" id="2.40.30.170">
    <property type="match status" value="1"/>
</dbReference>
<name>A0A0C1ZNU2_9BACT</name>
<dbReference type="GO" id="GO:0016020">
    <property type="term" value="C:membrane"/>
    <property type="evidence" value="ECO:0007669"/>
    <property type="project" value="UniProtKB-SubCell"/>
</dbReference>
<evidence type="ECO:0000256" key="2">
    <source>
        <dbReference type="ARBA" id="ARBA00022692"/>
    </source>
</evidence>
<evidence type="ECO:0000313" key="8">
    <source>
        <dbReference type="EMBL" id="KIG19149.1"/>
    </source>
</evidence>
<dbReference type="RefSeq" id="WP_052546304.1">
    <property type="nucleotide sequence ID" value="NZ_JMCC02000004.1"/>
</dbReference>
<evidence type="ECO:0000256" key="6">
    <source>
        <dbReference type="SAM" id="Phobius"/>
    </source>
</evidence>
<reference evidence="8 9" key="1">
    <citation type="submission" date="2014-12" db="EMBL/GenBank/DDBJ databases">
        <title>Genome assembly of Enhygromyxa salina DSM 15201.</title>
        <authorList>
            <person name="Sharma G."/>
            <person name="Subramanian S."/>
        </authorList>
    </citation>
    <scope>NUCLEOTIDE SEQUENCE [LARGE SCALE GENOMIC DNA]</scope>
    <source>
        <strain evidence="8 9">DSM 15201</strain>
    </source>
</reference>
<dbReference type="AlphaFoldDB" id="A0A0C1ZNU2"/>
<feature type="domain" description="AprE-like beta-barrel" evidence="7">
    <location>
        <begin position="340"/>
        <end position="420"/>
    </location>
</feature>